<dbReference type="NCBIfam" id="TIGR01918">
    <property type="entry name" value="various_sel_PB"/>
    <property type="match status" value="1"/>
</dbReference>
<dbReference type="STRING" id="84698.SAMN04488528_102418"/>
<dbReference type="GO" id="GO:0050485">
    <property type="term" value="F:oxidoreductase activity, acting on X-H and Y-H to form an X-Y bond, with a disulfide as acceptor"/>
    <property type="evidence" value="ECO:0007669"/>
    <property type="project" value="InterPro"/>
</dbReference>
<evidence type="ECO:0000313" key="4">
    <source>
        <dbReference type="Proteomes" id="UP000198619"/>
    </source>
</evidence>
<protein>
    <submittedName>
        <fullName evidence="3">Glycine reductase</fullName>
    </submittedName>
</protein>
<dbReference type="Pfam" id="PF07355">
    <property type="entry name" value="GRDB"/>
    <property type="match status" value="1"/>
</dbReference>
<evidence type="ECO:0000313" key="3">
    <source>
        <dbReference type="EMBL" id="SFB28026.1"/>
    </source>
</evidence>
<sequence length="347" mass="37874">MIRIVHYINQFFANIGGEEMAHVKPEVREGFVGPGMGLAKLLKGEAEIVATVICGDSYFNENLDEAKSEVIEMVKKYKPDLFIAGPAFNAGRYGVACGTIAKEVQEQLNIPVLTAMYIENPGADMYKKNLYIVETRNSAAGMRTALPAIAKLAKKLGNGEEILGPKEEGYIERGIRKNYFASERGSKRAVDMLVKKLSGEEFETEFKMPVFDRVDPQPAVKDITKVKVALVTSGGTVPKGNPDHIESSSASKYGEYDIEGVMDLTSETYETAHGGYDPTYANTDSDRVLPVDVLRKMEKEGKIGSLHKYFYSTVGNGTAVASSKKFGEEIAKKLVADGVEAVILTST</sequence>
<dbReference type="EMBL" id="FOKI01000024">
    <property type="protein sequence ID" value="SFB28026.1"/>
    <property type="molecule type" value="Genomic_DNA"/>
</dbReference>
<organism evidence="3 4">
    <name type="scientific">Clostridium frigidicarnis</name>
    <dbReference type="NCBI Taxonomy" id="84698"/>
    <lineage>
        <taxon>Bacteria</taxon>
        <taxon>Bacillati</taxon>
        <taxon>Bacillota</taxon>
        <taxon>Clostridia</taxon>
        <taxon>Eubacteriales</taxon>
        <taxon>Clostridiaceae</taxon>
        <taxon>Clostridium</taxon>
    </lineage>
</organism>
<keyword evidence="1" id="KW-0712">Selenocysteine</keyword>
<proteinExistence type="predicted"/>
<gene>
    <name evidence="3" type="ORF">SAMN04488528_102418</name>
</gene>
<evidence type="ECO:0000256" key="2">
    <source>
        <dbReference type="ARBA" id="ARBA00023002"/>
    </source>
</evidence>
<name>A0A1I0ZSE5_9CLOT</name>
<keyword evidence="2" id="KW-0560">Oxidoreductase</keyword>
<dbReference type="Proteomes" id="UP000198619">
    <property type="component" value="Unassembled WGS sequence"/>
</dbReference>
<evidence type="ECO:0000256" key="1">
    <source>
        <dbReference type="ARBA" id="ARBA00022933"/>
    </source>
</evidence>
<accession>A0A1I0ZSE5</accession>
<reference evidence="3 4" key="1">
    <citation type="submission" date="2016-10" db="EMBL/GenBank/DDBJ databases">
        <authorList>
            <person name="de Groot N.N."/>
        </authorList>
    </citation>
    <scope>NUCLEOTIDE SEQUENCE [LARGE SCALE GENOMIC DNA]</scope>
    <source>
        <strain evidence="3 4">DSM 12271</strain>
    </source>
</reference>
<dbReference type="InterPro" id="IPR010187">
    <property type="entry name" value="Various_sel_PB"/>
</dbReference>
<keyword evidence="4" id="KW-1185">Reference proteome</keyword>
<dbReference type="AlphaFoldDB" id="A0A1I0ZSE5"/>